<dbReference type="GO" id="GO:0015221">
    <property type="term" value="F:lipopolysaccharide transmembrane transporter activity"/>
    <property type="evidence" value="ECO:0007669"/>
    <property type="project" value="InterPro"/>
</dbReference>
<proteinExistence type="predicted"/>
<sequence>MSMLPDRAARAFPLLLLGLMAGMAVMLDRVTEVPSFAPGAADRTPDLRISHFAAIGHGEDGKPLYQLKADQMRHYPNDGRSEFERASLQRTLPGEPALSVKADKATANAGGDQLWFEQDVLLARAAGETPAVQLRTSRLQLDARLGQASSDAPTKLRMGADQASSTGFHYDHDQARLKLSSKVSIDYAPPKR</sequence>
<reference evidence="7 8" key="1">
    <citation type="submission" date="2016-11" db="EMBL/GenBank/DDBJ databases">
        <authorList>
            <person name="Jaros S."/>
            <person name="Januszkiewicz K."/>
            <person name="Wedrychowicz H."/>
        </authorList>
    </citation>
    <scope>NUCLEOTIDE SEQUENCE [LARGE SCALE GENOMIC DNA]</scope>
    <source>
        <strain evidence="7 8">DSM 18899</strain>
    </source>
</reference>
<keyword evidence="4" id="KW-1133">Transmembrane helix</keyword>
<dbReference type="EMBL" id="FPKR01000006">
    <property type="protein sequence ID" value="SFZ76016.1"/>
    <property type="molecule type" value="Genomic_DNA"/>
</dbReference>
<dbReference type="InterPro" id="IPR010664">
    <property type="entry name" value="LipoPS_assembly_LptC-rel"/>
</dbReference>
<dbReference type="PANTHER" id="PTHR37481">
    <property type="entry name" value="LIPOPOLYSACCHARIDE EXPORT SYSTEM PROTEIN LPTC"/>
    <property type="match status" value="1"/>
</dbReference>
<gene>
    <name evidence="7" type="ORF">SAMN02745887_01842</name>
</gene>
<dbReference type="Proteomes" id="UP000186513">
    <property type="component" value="Unassembled WGS sequence"/>
</dbReference>
<name>A0A1K2HGR5_9NEIS</name>
<feature type="region of interest" description="Disordered" evidence="6">
    <location>
        <begin position="145"/>
        <end position="171"/>
    </location>
</feature>
<evidence type="ECO:0000256" key="4">
    <source>
        <dbReference type="ARBA" id="ARBA00022989"/>
    </source>
</evidence>
<evidence type="ECO:0000256" key="1">
    <source>
        <dbReference type="ARBA" id="ARBA00022475"/>
    </source>
</evidence>
<dbReference type="RefSeq" id="WP_072428350.1">
    <property type="nucleotide sequence ID" value="NZ_FPKR01000006.1"/>
</dbReference>
<dbReference type="Pfam" id="PF06835">
    <property type="entry name" value="LptC"/>
    <property type="match status" value="1"/>
</dbReference>
<keyword evidence="1" id="KW-1003">Cell membrane</keyword>
<keyword evidence="2" id="KW-0997">Cell inner membrane</keyword>
<dbReference type="Gene3D" id="2.60.450.10">
    <property type="entry name" value="Lipopolysaccharide (LPS) transport protein A like domain"/>
    <property type="match status" value="1"/>
</dbReference>
<accession>A0A1K2HGR5</accession>
<evidence type="ECO:0000256" key="2">
    <source>
        <dbReference type="ARBA" id="ARBA00022519"/>
    </source>
</evidence>
<dbReference type="AlphaFoldDB" id="A0A1K2HGR5"/>
<dbReference type="GO" id="GO:0030288">
    <property type="term" value="C:outer membrane-bounded periplasmic space"/>
    <property type="evidence" value="ECO:0007669"/>
    <property type="project" value="TreeGrafter"/>
</dbReference>
<dbReference type="STRING" id="1121279.SAMN02745887_01842"/>
<keyword evidence="8" id="KW-1185">Reference proteome</keyword>
<dbReference type="PANTHER" id="PTHR37481:SF1">
    <property type="entry name" value="LIPOPOLYSACCHARIDE EXPORT SYSTEM PROTEIN LPTC"/>
    <property type="match status" value="1"/>
</dbReference>
<dbReference type="GO" id="GO:0017089">
    <property type="term" value="F:glycolipid transfer activity"/>
    <property type="evidence" value="ECO:0007669"/>
    <property type="project" value="TreeGrafter"/>
</dbReference>
<keyword evidence="3" id="KW-0812">Transmembrane</keyword>
<dbReference type="InterPro" id="IPR026265">
    <property type="entry name" value="LptC"/>
</dbReference>
<dbReference type="GO" id="GO:0005886">
    <property type="term" value="C:plasma membrane"/>
    <property type="evidence" value="ECO:0007669"/>
    <property type="project" value="InterPro"/>
</dbReference>
<dbReference type="NCBIfam" id="TIGR04409">
    <property type="entry name" value="LptC_YrbK"/>
    <property type="match status" value="1"/>
</dbReference>
<evidence type="ECO:0000256" key="5">
    <source>
        <dbReference type="ARBA" id="ARBA00023136"/>
    </source>
</evidence>
<dbReference type="InterPro" id="IPR052363">
    <property type="entry name" value="LPS_export_LptC"/>
</dbReference>
<organism evidence="7 8">
    <name type="scientific">Chitinimonas taiwanensis DSM 18899</name>
    <dbReference type="NCBI Taxonomy" id="1121279"/>
    <lineage>
        <taxon>Bacteria</taxon>
        <taxon>Pseudomonadati</taxon>
        <taxon>Pseudomonadota</taxon>
        <taxon>Betaproteobacteria</taxon>
        <taxon>Neisseriales</taxon>
        <taxon>Chitinibacteraceae</taxon>
        <taxon>Chitinimonas</taxon>
    </lineage>
</organism>
<evidence type="ECO:0000313" key="7">
    <source>
        <dbReference type="EMBL" id="SFZ76016.1"/>
    </source>
</evidence>
<protein>
    <submittedName>
        <fullName evidence="7">LPS export ABC transporter protein LptC</fullName>
    </submittedName>
</protein>
<evidence type="ECO:0000256" key="6">
    <source>
        <dbReference type="SAM" id="MobiDB-lite"/>
    </source>
</evidence>
<evidence type="ECO:0000313" key="8">
    <source>
        <dbReference type="Proteomes" id="UP000186513"/>
    </source>
</evidence>
<evidence type="ECO:0000256" key="3">
    <source>
        <dbReference type="ARBA" id="ARBA00022692"/>
    </source>
</evidence>
<keyword evidence="5" id="KW-0472">Membrane</keyword>
<dbReference type="OrthoDB" id="5298112at2"/>